<evidence type="ECO:0000256" key="2">
    <source>
        <dbReference type="ARBA" id="ARBA00022723"/>
    </source>
</evidence>
<keyword evidence="1" id="KW-0645">Protease</keyword>
<gene>
    <name evidence="8" type="primary">radC</name>
    <name evidence="8" type="ORF">IT774_16905</name>
</gene>
<dbReference type="InterPro" id="IPR020891">
    <property type="entry name" value="UPF0758_CS"/>
</dbReference>
<proteinExistence type="inferred from homology"/>
<protein>
    <submittedName>
        <fullName evidence="8">DNA repair protein RadC</fullName>
    </submittedName>
</protein>
<dbReference type="SUPFAM" id="SSF47781">
    <property type="entry name" value="RuvA domain 2-like"/>
    <property type="match status" value="1"/>
</dbReference>
<sequence length="224" mass="24879">MRIQDLPIAEQPREKLLCAGPEAMNNTELLTVFLGSGSQGYSAVQLARQLLIKFSTFSHLFTASAEEFCSINGVGMARYLQLQAANEMVRRMLEEPLQRQHIFTEVSQVSQYLVATFKGVEQEIFGMLMLDSQHQLIVYRPMFFGTINSAAVYPRELVKQALKENAAAVILVHNHPSGVPEPSHADVALTREVVAAMSLMDITVLDHFVVGENLTVSLSQRGLM</sequence>
<dbReference type="Pfam" id="PF20582">
    <property type="entry name" value="UPF0758_N"/>
    <property type="match status" value="1"/>
</dbReference>
<dbReference type="PROSITE" id="PS01302">
    <property type="entry name" value="UPF0758"/>
    <property type="match status" value="1"/>
</dbReference>
<dbReference type="GO" id="GO:0046872">
    <property type="term" value="F:metal ion binding"/>
    <property type="evidence" value="ECO:0007669"/>
    <property type="project" value="UniProtKB-KW"/>
</dbReference>
<keyword evidence="4" id="KW-0862">Zinc</keyword>
<dbReference type="InterPro" id="IPR010994">
    <property type="entry name" value="RuvA_2-like"/>
</dbReference>
<evidence type="ECO:0000259" key="7">
    <source>
        <dbReference type="PROSITE" id="PS50249"/>
    </source>
</evidence>
<dbReference type="Proteomes" id="UP000595095">
    <property type="component" value="Chromosome"/>
</dbReference>
<dbReference type="NCBIfam" id="NF000642">
    <property type="entry name" value="PRK00024.1"/>
    <property type="match status" value="1"/>
</dbReference>
<dbReference type="KEGG" id="smaa:IT774_16905"/>
<dbReference type="PROSITE" id="PS50249">
    <property type="entry name" value="MPN"/>
    <property type="match status" value="1"/>
</dbReference>
<accession>A0A7S9DYM8</accession>
<dbReference type="Gene3D" id="3.40.140.10">
    <property type="entry name" value="Cytidine Deaminase, domain 2"/>
    <property type="match status" value="1"/>
</dbReference>
<comment type="similarity">
    <text evidence="6">Belongs to the UPF0758 family.</text>
</comment>
<evidence type="ECO:0000256" key="6">
    <source>
        <dbReference type="RuleBase" id="RU003797"/>
    </source>
</evidence>
<reference evidence="8 9" key="1">
    <citation type="submission" date="2020-11" db="EMBL/GenBank/DDBJ databases">
        <title>Complete genome sequence for Salinimonas sp. strain G2-b.</title>
        <authorList>
            <person name="Park S.-J."/>
        </authorList>
    </citation>
    <scope>NUCLEOTIDE SEQUENCE [LARGE SCALE GENOMIC DNA]</scope>
    <source>
        <strain evidence="8 9">G2-b</strain>
    </source>
</reference>
<evidence type="ECO:0000256" key="5">
    <source>
        <dbReference type="ARBA" id="ARBA00023049"/>
    </source>
</evidence>
<evidence type="ECO:0000256" key="4">
    <source>
        <dbReference type="ARBA" id="ARBA00022833"/>
    </source>
</evidence>
<keyword evidence="2" id="KW-0479">Metal-binding</keyword>
<dbReference type="AlphaFoldDB" id="A0A7S9DYM8"/>
<keyword evidence="5" id="KW-0482">Metalloprotease</keyword>
<evidence type="ECO:0000256" key="1">
    <source>
        <dbReference type="ARBA" id="ARBA00022670"/>
    </source>
</evidence>
<evidence type="ECO:0000313" key="9">
    <source>
        <dbReference type="Proteomes" id="UP000595095"/>
    </source>
</evidence>
<feature type="domain" description="MPN" evidence="7">
    <location>
        <begin position="102"/>
        <end position="224"/>
    </location>
</feature>
<keyword evidence="9" id="KW-1185">Reference proteome</keyword>
<dbReference type="EMBL" id="CP064795">
    <property type="protein sequence ID" value="QPG05710.1"/>
    <property type="molecule type" value="Genomic_DNA"/>
</dbReference>
<dbReference type="NCBIfam" id="TIGR00608">
    <property type="entry name" value="radc"/>
    <property type="match status" value="1"/>
</dbReference>
<dbReference type="GO" id="GO:0006508">
    <property type="term" value="P:proteolysis"/>
    <property type="evidence" value="ECO:0007669"/>
    <property type="project" value="UniProtKB-KW"/>
</dbReference>
<dbReference type="InterPro" id="IPR037518">
    <property type="entry name" value="MPN"/>
</dbReference>
<dbReference type="Pfam" id="PF04002">
    <property type="entry name" value="RadC"/>
    <property type="match status" value="1"/>
</dbReference>
<dbReference type="InterPro" id="IPR025657">
    <property type="entry name" value="RadC_JAB"/>
</dbReference>
<dbReference type="RefSeq" id="WP_195810794.1">
    <property type="nucleotide sequence ID" value="NZ_CP064795.1"/>
</dbReference>
<keyword evidence="3" id="KW-0378">Hydrolase</keyword>
<organism evidence="8 9">
    <name type="scientific">Salinimonas marina</name>
    <dbReference type="NCBI Taxonomy" id="2785918"/>
    <lineage>
        <taxon>Bacteria</taxon>
        <taxon>Pseudomonadati</taxon>
        <taxon>Pseudomonadota</taxon>
        <taxon>Gammaproteobacteria</taxon>
        <taxon>Alteromonadales</taxon>
        <taxon>Alteromonadaceae</taxon>
        <taxon>Alteromonas/Salinimonas group</taxon>
        <taxon>Salinimonas</taxon>
    </lineage>
</organism>
<dbReference type="CDD" id="cd08071">
    <property type="entry name" value="MPN_DUF2466"/>
    <property type="match status" value="1"/>
</dbReference>
<dbReference type="GO" id="GO:0008237">
    <property type="term" value="F:metallopeptidase activity"/>
    <property type="evidence" value="ECO:0007669"/>
    <property type="project" value="UniProtKB-KW"/>
</dbReference>
<dbReference type="InterPro" id="IPR046778">
    <property type="entry name" value="UPF0758_N"/>
</dbReference>
<name>A0A7S9DYM8_9ALTE</name>
<dbReference type="PANTHER" id="PTHR30471:SF3">
    <property type="entry name" value="UPF0758 PROTEIN YEES-RELATED"/>
    <property type="match status" value="1"/>
</dbReference>
<evidence type="ECO:0000256" key="3">
    <source>
        <dbReference type="ARBA" id="ARBA00022801"/>
    </source>
</evidence>
<evidence type="ECO:0000313" key="8">
    <source>
        <dbReference type="EMBL" id="QPG05710.1"/>
    </source>
</evidence>
<dbReference type="SUPFAM" id="SSF102712">
    <property type="entry name" value="JAB1/MPN domain"/>
    <property type="match status" value="1"/>
</dbReference>
<dbReference type="InterPro" id="IPR001405">
    <property type="entry name" value="UPF0758"/>
</dbReference>
<dbReference type="PANTHER" id="PTHR30471">
    <property type="entry name" value="DNA REPAIR PROTEIN RADC"/>
    <property type="match status" value="1"/>
</dbReference>